<evidence type="ECO:0000256" key="6">
    <source>
        <dbReference type="ARBA" id="ARBA00023040"/>
    </source>
</evidence>
<evidence type="ECO:0000256" key="3">
    <source>
        <dbReference type="ARBA" id="ARBA00022692"/>
    </source>
</evidence>
<keyword evidence="7 10" id="KW-0472">Membrane</keyword>
<sequence>MKLMIIIFIFSTIFYQKKLLAIHTERLCPLSMSIPLSNGNLQYKNNNFIIDNQELLIPYEYQWQDGNFTYGCICNISTTPCIRKCCKKNELLTNSLRPKCIESNETLPDIMPNKNNLDDKLKNIIGISNHFQIIYNKICPIGQYRLEPENFEEDNYILYSNGSLFATGELLSQWHYCMDWQDNFNNTIVVLICHTSDLNSETIIQTTIYPIGVIISIPFLITTFIVYAIISELQNLYGKTLMCYVGCLIAAYIFLASERFVYNGHHLCEFIAFIIHFSFLSSFFWLNVMCFDIWWTFGGFRGLQGTAKQTERKKFIIYSIYAWGCASFFTGICLIMDFVPQIPRHFIRPQFGVQSCWFMTDEAKAIYFYAPMGVTIICNIILFISTALKIIQHKKDTAHHLKGIDSRRHDDNKQWFNLYLKLFIVMGINWSMEIISWLCKDAPDYIWYVTDLANTLQGVIIFIIFVWKDKIKRLLLKRLGINVTTTTQSRNSTKSGGYNSSNSTSKILIPLREQNSLNLNNEQNRVATVMDDDECV</sequence>
<dbReference type="GO" id="GO:0012505">
    <property type="term" value="C:endomembrane system"/>
    <property type="evidence" value="ECO:0007669"/>
    <property type="project" value="UniProtKB-SubCell"/>
</dbReference>
<dbReference type="InterPro" id="IPR010596">
    <property type="entry name" value="Methuselah_N_dom"/>
</dbReference>
<keyword evidence="8" id="KW-0675">Receptor</keyword>
<feature type="transmembrane region" description="Helical" evidence="10">
    <location>
        <begin position="208"/>
        <end position="229"/>
    </location>
</feature>
<reference evidence="13" key="1">
    <citation type="journal article" date="2023" name="bioRxiv">
        <title>Scaffold-level genome assemblies of two parasitoid biocontrol wasps reveal the parthenogenesis mechanism and an associated novel virus.</title>
        <authorList>
            <person name="Inwood S."/>
            <person name="Skelly J."/>
            <person name="Guhlin J."/>
            <person name="Harrop T."/>
            <person name="Goldson S."/>
            <person name="Dearden P."/>
        </authorList>
    </citation>
    <scope>NUCLEOTIDE SEQUENCE</scope>
    <source>
        <strain evidence="13">Lincoln</strain>
        <tissue evidence="13">Whole body</tissue>
    </source>
</reference>
<dbReference type="Gene3D" id="1.20.1070.10">
    <property type="entry name" value="Rhodopsin 7-helix transmembrane proteins"/>
    <property type="match status" value="1"/>
</dbReference>
<keyword evidence="6" id="KW-0297">G-protein coupled receptor</keyword>
<accession>A0AA39FS99</accession>
<name>A0AA39FS99_MICHY</name>
<protein>
    <recommendedName>
        <fullName evidence="12">G-protein coupled receptors family 2 profile 2 domain-containing protein</fullName>
    </recommendedName>
</protein>
<dbReference type="GO" id="GO:0007166">
    <property type="term" value="P:cell surface receptor signaling pathway"/>
    <property type="evidence" value="ECO:0007669"/>
    <property type="project" value="InterPro"/>
</dbReference>
<dbReference type="GO" id="GO:0008528">
    <property type="term" value="F:G protein-coupled peptide receptor activity"/>
    <property type="evidence" value="ECO:0007669"/>
    <property type="project" value="TreeGrafter"/>
</dbReference>
<dbReference type="InterPro" id="IPR036272">
    <property type="entry name" value="Methuselah_N_sf"/>
</dbReference>
<feature type="signal peptide" evidence="11">
    <location>
        <begin position="1"/>
        <end position="21"/>
    </location>
</feature>
<dbReference type="InterPro" id="IPR017981">
    <property type="entry name" value="GPCR_2-like_7TM"/>
</dbReference>
<evidence type="ECO:0000256" key="4">
    <source>
        <dbReference type="ARBA" id="ARBA00022729"/>
    </source>
</evidence>
<evidence type="ECO:0000313" key="13">
    <source>
        <dbReference type="EMBL" id="KAK0174885.1"/>
    </source>
</evidence>
<keyword evidence="9" id="KW-0807">Transducer</keyword>
<comment type="similarity">
    <text evidence="2">Belongs to the G-protein coupled receptor 2 family. Mth subfamily.</text>
</comment>
<evidence type="ECO:0000256" key="5">
    <source>
        <dbReference type="ARBA" id="ARBA00022989"/>
    </source>
</evidence>
<evidence type="ECO:0000313" key="14">
    <source>
        <dbReference type="Proteomes" id="UP001168972"/>
    </source>
</evidence>
<keyword evidence="4 11" id="KW-0732">Signal</keyword>
<dbReference type="PANTHER" id="PTHR47154">
    <property type="entry name" value="G-PROTEIN COUPLED RECEPTOR MTH-RELATED"/>
    <property type="match status" value="1"/>
</dbReference>
<dbReference type="Pfam" id="PF06652">
    <property type="entry name" value="Methuselah_N"/>
    <property type="match status" value="1"/>
</dbReference>
<dbReference type="AlphaFoldDB" id="A0AA39FS99"/>
<gene>
    <name evidence="13" type="ORF">PV327_010601</name>
</gene>
<dbReference type="GO" id="GO:0005886">
    <property type="term" value="C:plasma membrane"/>
    <property type="evidence" value="ECO:0007669"/>
    <property type="project" value="TreeGrafter"/>
</dbReference>
<evidence type="ECO:0000256" key="8">
    <source>
        <dbReference type="ARBA" id="ARBA00023170"/>
    </source>
</evidence>
<comment type="subcellular location">
    <subcellularLocation>
        <location evidence="1">Endomembrane system</location>
        <topology evidence="1">Multi-pass membrane protein</topology>
    </subcellularLocation>
</comment>
<organism evidence="13 14">
    <name type="scientific">Microctonus hyperodae</name>
    <name type="common">Parasitoid wasp</name>
    <dbReference type="NCBI Taxonomy" id="165561"/>
    <lineage>
        <taxon>Eukaryota</taxon>
        <taxon>Metazoa</taxon>
        <taxon>Ecdysozoa</taxon>
        <taxon>Arthropoda</taxon>
        <taxon>Hexapoda</taxon>
        <taxon>Insecta</taxon>
        <taxon>Pterygota</taxon>
        <taxon>Neoptera</taxon>
        <taxon>Endopterygota</taxon>
        <taxon>Hymenoptera</taxon>
        <taxon>Apocrita</taxon>
        <taxon>Ichneumonoidea</taxon>
        <taxon>Braconidae</taxon>
        <taxon>Euphorinae</taxon>
        <taxon>Microctonus</taxon>
    </lineage>
</organism>
<dbReference type="Proteomes" id="UP001168972">
    <property type="component" value="Unassembled WGS sequence"/>
</dbReference>
<feature type="transmembrane region" description="Helical" evidence="10">
    <location>
        <begin position="366"/>
        <end position="388"/>
    </location>
</feature>
<proteinExistence type="inferred from homology"/>
<dbReference type="InterPro" id="IPR051384">
    <property type="entry name" value="Mth_GPCR"/>
</dbReference>
<dbReference type="EMBL" id="JAQQBR010000006">
    <property type="protein sequence ID" value="KAK0174885.1"/>
    <property type="molecule type" value="Genomic_DNA"/>
</dbReference>
<keyword evidence="14" id="KW-1185">Reference proteome</keyword>
<comment type="caution">
    <text evidence="13">The sequence shown here is derived from an EMBL/GenBank/DDBJ whole genome shotgun (WGS) entry which is preliminary data.</text>
</comment>
<evidence type="ECO:0000256" key="11">
    <source>
        <dbReference type="SAM" id="SignalP"/>
    </source>
</evidence>
<feature type="transmembrane region" description="Helical" evidence="10">
    <location>
        <begin position="270"/>
        <end position="295"/>
    </location>
</feature>
<evidence type="ECO:0000259" key="12">
    <source>
        <dbReference type="PROSITE" id="PS50261"/>
    </source>
</evidence>
<evidence type="ECO:0000256" key="2">
    <source>
        <dbReference type="ARBA" id="ARBA00008979"/>
    </source>
</evidence>
<evidence type="ECO:0000256" key="10">
    <source>
        <dbReference type="SAM" id="Phobius"/>
    </source>
</evidence>
<feature type="transmembrane region" description="Helical" evidence="10">
    <location>
        <begin position="445"/>
        <end position="467"/>
    </location>
</feature>
<dbReference type="InterPro" id="IPR000832">
    <property type="entry name" value="GPCR_2_secretin-like"/>
</dbReference>
<feature type="transmembrane region" description="Helical" evidence="10">
    <location>
        <begin position="315"/>
        <end position="339"/>
    </location>
</feature>
<dbReference type="PROSITE" id="PS50261">
    <property type="entry name" value="G_PROTEIN_RECEP_F2_4"/>
    <property type="match status" value="1"/>
</dbReference>
<feature type="chain" id="PRO_5041352251" description="G-protein coupled receptors family 2 profile 2 domain-containing protein" evidence="11">
    <location>
        <begin position="22"/>
        <end position="536"/>
    </location>
</feature>
<feature type="transmembrane region" description="Helical" evidence="10">
    <location>
        <begin position="418"/>
        <end position="439"/>
    </location>
</feature>
<dbReference type="Pfam" id="PF00002">
    <property type="entry name" value="7tm_2"/>
    <property type="match status" value="1"/>
</dbReference>
<dbReference type="PANTHER" id="PTHR47154:SF2">
    <property type="entry name" value="G-PROTEIN COUPLED RECEPTOR MTH-RELATED"/>
    <property type="match status" value="1"/>
</dbReference>
<evidence type="ECO:0000256" key="1">
    <source>
        <dbReference type="ARBA" id="ARBA00004127"/>
    </source>
</evidence>
<reference evidence="13" key="2">
    <citation type="submission" date="2023-03" db="EMBL/GenBank/DDBJ databases">
        <authorList>
            <person name="Inwood S.N."/>
            <person name="Skelly J.G."/>
            <person name="Guhlin J."/>
            <person name="Harrop T.W.R."/>
            <person name="Goldson S.G."/>
            <person name="Dearden P.K."/>
        </authorList>
    </citation>
    <scope>NUCLEOTIDE SEQUENCE</scope>
    <source>
        <strain evidence="13">Lincoln</strain>
        <tissue evidence="13">Whole body</tissue>
    </source>
</reference>
<dbReference type="Gene3D" id="2.170.180.11">
    <property type="entry name" value="Methuselah ectodomain, domain 2"/>
    <property type="match status" value="1"/>
</dbReference>
<keyword evidence="5 10" id="KW-1133">Transmembrane helix</keyword>
<dbReference type="InterPro" id="IPR023311">
    <property type="entry name" value="Methusela_ecto_dom_2"/>
</dbReference>
<evidence type="ECO:0000256" key="9">
    <source>
        <dbReference type="ARBA" id="ARBA00023224"/>
    </source>
</evidence>
<feature type="domain" description="G-protein coupled receptors family 2 profile 2" evidence="12">
    <location>
        <begin position="205"/>
        <end position="469"/>
    </location>
</feature>
<dbReference type="CDD" id="cd15039">
    <property type="entry name" value="7tmB3_Methuselah-like"/>
    <property type="match status" value="1"/>
</dbReference>
<keyword evidence="3 10" id="KW-0812">Transmembrane</keyword>
<dbReference type="SUPFAM" id="SSF63877">
    <property type="entry name" value="Methuselah ectodomain"/>
    <property type="match status" value="1"/>
</dbReference>
<evidence type="ECO:0000256" key="7">
    <source>
        <dbReference type="ARBA" id="ARBA00023136"/>
    </source>
</evidence>
<feature type="transmembrane region" description="Helical" evidence="10">
    <location>
        <begin position="236"/>
        <end position="255"/>
    </location>
</feature>